<name>A0A1Y2SCG3_9GAMM</name>
<comment type="caution">
    <text evidence="1">The sequence shown here is derived from an EMBL/GenBank/DDBJ whole genome shotgun (WGS) entry which is preliminary data.</text>
</comment>
<dbReference type="GO" id="GO:0019748">
    <property type="term" value="P:secondary metabolic process"/>
    <property type="evidence" value="ECO:0007669"/>
    <property type="project" value="InterPro"/>
</dbReference>
<dbReference type="AlphaFoldDB" id="A0A1Y2SCG3"/>
<dbReference type="Proteomes" id="UP000194204">
    <property type="component" value="Unassembled WGS sequence"/>
</dbReference>
<dbReference type="STRING" id="40578.Xbed_03567"/>
<evidence type="ECO:0000313" key="1">
    <source>
        <dbReference type="EMBL" id="OTA15639.1"/>
    </source>
</evidence>
<dbReference type="EMBL" id="MUBK01000053">
    <property type="protein sequence ID" value="OTA15639.1"/>
    <property type="molecule type" value="Genomic_DNA"/>
</dbReference>
<keyword evidence="2" id="KW-1185">Reference proteome</keyword>
<protein>
    <submittedName>
        <fullName evidence="1">Uncharacterized protein</fullName>
    </submittedName>
</protein>
<dbReference type="InterPro" id="IPR006748">
    <property type="entry name" value="NH2Glyco/OHUrea_AB-resist_kin"/>
</dbReference>
<dbReference type="Pfam" id="PF04655">
    <property type="entry name" value="APH_6_hur"/>
    <property type="match status" value="1"/>
</dbReference>
<gene>
    <name evidence="1" type="ORF">Xbed_03567</name>
</gene>
<reference evidence="1 2" key="1">
    <citation type="submission" date="2017-01" db="EMBL/GenBank/DDBJ databases">
        <title>Deconstructing symbiosis and pathogenesis requirements using a combined genomic-metabolomic approach.</title>
        <authorList>
            <person name="Tobias N.J."/>
            <person name="Wolff H."/>
            <person name="Djahanschiri B."/>
            <person name="Ebersberger I."/>
            <person name="Bode H.B."/>
        </authorList>
    </citation>
    <scope>NUCLEOTIDE SEQUENCE [LARGE SCALE GENOMIC DNA]</scope>
    <source>
        <strain evidence="1 2">DSM 4764</strain>
    </source>
</reference>
<dbReference type="GO" id="GO:0016773">
    <property type="term" value="F:phosphotransferase activity, alcohol group as acceptor"/>
    <property type="evidence" value="ECO:0007669"/>
    <property type="project" value="InterPro"/>
</dbReference>
<organism evidence="1 2">
    <name type="scientific">Xenorhabdus beddingii</name>
    <dbReference type="NCBI Taxonomy" id="40578"/>
    <lineage>
        <taxon>Bacteria</taxon>
        <taxon>Pseudomonadati</taxon>
        <taxon>Pseudomonadota</taxon>
        <taxon>Gammaproteobacteria</taxon>
        <taxon>Enterobacterales</taxon>
        <taxon>Morganellaceae</taxon>
        <taxon>Xenorhabdus</taxon>
    </lineage>
</organism>
<accession>A0A1Y2SCG3</accession>
<proteinExistence type="predicted"/>
<evidence type="ECO:0000313" key="2">
    <source>
        <dbReference type="Proteomes" id="UP000194204"/>
    </source>
</evidence>
<sequence length="110" mass="11762">MNKTPIERQAGSVSLTIRSRTGDDDETCRIICTVASLHISRQKLLPALIPLAHGVRALEPMAQTYGGILTRCNEAAKILLSAPMDAVNGLGDEAPITLQGVELALAELER</sequence>